<dbReference type="RefSeq" id="WP_133614854.1">
    <property type="nucleotide sequence ID" value="NZ_SNYW01000012.1"/>
</dbReference>
<name>A0A4V3DDZ5_9PROT</name>
<dbReference type="Proteomes" id="UP000295783">
    <property type="component" value="Unassembled WGS sequence"/>
</dbReference>
<protein>
    <recommendedName>
        <fullName evidence="4">4-amino-4-deoxy-L-arabinose transferase-like glycosyltransferase</fullName>
    </recommendedName>
</protein>
<feature type="transmembrane region" description="Helical" evidence="1">
    <location>
        <begin position="441"/>
        <end position="458"/>
    </location>
</feature>
<dbReference type="EMBL" id="SNYW01000012">
    <property type="protein sequence ID" value="TDQ78955.1"/>
    <property type="molecule type" value="Genomic_DNA"/>
</dbReference>
<feature type="transmembrane region" description="Helical" evidence="1">
    <location>
        <begin position="79"/>
        <end position="97"/>
    </location>
</feature>
<feature type="transmembrane region" description="Helical" evidence="1">
    <location>
        <begin position="202"/>
        <end position="223"/>
    </location>
</feature>
<evidence type="ECO:0008006" key="4">
    <source>
        <dbReference type="Google" id="ProtNLM"/>
    </source>
</evidence>
<keyword evidence="1" id="KW-1133">Transmembrane helix</keyword>
<organism evidence="2 3">
    <name type="scientific">Dongia mobilis</name>
    <dbReference type="NCBI Taxonomy" id="578943"/>
    <lineage>
        <taxon>Bacteria</taxon>
        <taxon>Pseudomonadati</taxon>
        <taxon>Pseudomonadota</taxon>
        <taxon>Alphaproteobacteria</taxon>
        <taxon>Rhodospirillales</taxon>
        <taxon>Dongiaceae</taxon>
        <taxon>Dongia</taxon>
    </lineage>
</organism>
<feature type="transmembrane region" description="Helical" evidence="1">
    <location>
        <begin position="164"/>
        <end position="182"/>
    </location>
</feature>
<gene>
    <name evidence="2" type="ORF">A8950_3418</name>
</gene>
<reference evidence="2 3" key="1">
    <citation type="submission" date="2019-03" db="EMBL/GenBank/DDBJ databases">
        <title>Genomic Encyclopedia of Type Strains, Phase III (KMG-III): the genomes of soil and plant-associated and newly described type strains.</title>
        <authorList>
            <person name="Whitman W."/>
        </authorList>
    </citation>
    <scope>NUCLEOTIDE SEQUENCE [LARGE SCALE GENOMIC DNA]</scope>
    <source>
        <strain evidence="2 3">CGMCC 1.7660</strain>
    </source>
</reference>
<keyword evidence="1" id="KW-0472">Membrane</keyword>
<dbReference type="OrthoDB" id="1082056at2"/>
<evidence type="ECO:0000256" key="1">
    <source>
        <dbReference type="SAM" id="Phobius"/>
    </source>
</evidence>
<keyword evidence="3" id="KW-1185">Reference proteome</keyword>
<feature type="transmembrane region" description="Helical" evidence="1">
    <location>
        <begin position="409"/>
        <end position="429"/>
    </location>
</feature>
<accession>A0A4V3DDZ5</accession>
<evidence type="ECO:0000313" key="3">
    <source>
        <dbReference type="Proteomes" id="UP000295783"/>
    </source>
</evidence>
<proteinExistence type="predicted"/>
<sequence length="605" mass="65573">MHPVSRTAHPLIDLAALAVAAGALHFGLATHNAMLAAGGLLDTDSYMRLIRVEELWRSGDWFQTLTPKLGAPDALSLHWTRPLDVIILLPAMLLRLFGFDMHQAIYWVGVVVSPVIHLLACIAIAWAARPLFPQHGAWRIAALILLLSGASLSYSLPGRPDHHTLSIFIMAVAAGYAIRGLLSPDDARPAWLAGGWSGFGIWVAPEVVLSIAPLLGTAGLAWLLSRDRGVVWARFGERIGLGMLGIIALAIAIERPPGAWTIVEYDKVSLLHLSLALAVAIDFRLAVLIGWRGWRRLAAGGVIAGGSFAILLLLFPRFYLGSLGNIDAETSAVFIDNVVEMQPLWPRDFDSAMLLLRFIGNTLLAIPAGLYFLWRYRTEARAIPIAYLLAAYAIALAAALLHLRLSTSVSVFGAILGCGLFALLCDLVVGRHRLVMLAVRLCGYFIVAIGLQFVGMWFKSADANLGKNACDAIAIAKWLQDARPAISAANPAPIIMTDTINTSPAIAYFTDYRLVGGPYHRGNHDVADMVATFTATSLADARAIITRRQVDLVAICVDTTLEAIPESAEESLYNRLIDGRPPDWLRPIAIADEKMAAFRLFAVVQ</sequence>
<feature type="transmembrane region" description="Helical" evidence="1">
    <location>
        <begin position="235"/>
        <end position="253"/>
    </location>
</feature>
<dbReference type="AlphaFoldDB" id="A0A4V3DDZ5"/>
<comment type="caution">
    <text evidence="2">The sequence shown here is derived from an EMBL/GenBank/DDBJ whole genome shotgun (WGS) entry which is preliminary data.</text>
</comment>
<keyword evidence="1" id="KW-0812">Transmembrane</keyword>
<feature type="transmembrane region" description="Helical" evidence="1">
    <location>
        <begin position="140"/>
        <end position="157"/>
    </location>
</feature>
<feature type="transmembrane region" description="Helical" evidence="1">
    <location>
        <begin position="273"/>
        <end position="291"/>
    </location>
</feature>
<feature type="transmembrane region" description="Helical" evidence="1">
    <location>
        <begin position="354"/>
        <end position="373"/>
    </location>
</feature>
<feature type="transmembrane region" description="Helical" evidence="1">
    <location>
        <begin position="385"/>
        <end position="403"/>
    </location>
</feature>
<feature type="transmembrane region" description="Helical" evidence="1">
    <location>
        <begin position="298"/>
        <end position="319"/>
    </location>
</feature>
<evidence type="ECO:0000313" key="2">
    <source>
        <dbReference type="EMBL" id="TDQ78955.1"/>
    </source>
</evidence>
<feature type="transmembrane region" description="Helical" evidence="1">
    <location>
        <begin position="104"/>
        <end position="128"/>
    </location>
</feature>